<dbReference type="SMART" id="SM01154">
    <property type="entry name" value="DUF1704"/>
    <property type="match status" value="1"/>
</dbReference>
<gene>
    <name evidence="6" type="ORF">KUTeg_019441</name>
</gene>
<dbReference type="Proteomes" id="UP001217089">
    <property type="component" value="Unassembled WGS sequence"/>
</dbReference>
<evidence type="ECO:0000256" key="4">
    <source>
        <dbReference type="ARBA" id="ARBA00023049"/>
    </source>
</evidence>
<evidence type="ECO:0000256" key="2">
    <source>
        <dbReference type="ARBA" id="ARBA00022670"/>
    </source>
</evidence>
<sequence>MPVAVDRRLLSTSESAIITPSVRQQCVQHLKKKKKSRKHTKIKQKNFSATLSKKENRINEIKRESRMNDLTEKRSNTWDCIRTSSSSTKLPLLPNQTSSSPRLVTPSRKIPSLPPGVQPVTASEGSKKLPLLVAIKPENEKAEKERFMRANYNYNPFFLYRFPADPEVLQKLGVPSDRFMHQAVSIMEIAIQNYGTYEEFEVQSGGQILSRAQIYTAIKRYLKRENLENEVQINLCEDLLSRGSMTRSKGRPMLNVRVVNLREFWLDGLLRHEIGTHYIRSCNNKYQPWANCKNRKALDMGPMNPTEEGLASLHSVLFRKDPCLWRAAILYYVAYKATYLSLKDLFKDLGKFLIDPHVRWDYCIRAKRGQIDTSQPGAFCKDQVYLDGALQILKKRRFMDFHMLVRLGKVSHEDIERLRDYADLEETRVPFFMEDIKQYRQHLDRIAKANGLTDEVLAAL</sequence>
<dbReference type="Pfam" id="PF08014">
    <property type="entry name" value="MATCAP"/>
    <property type="match status" value="1"/>
</dbReference>
<dbReference type="InterPro" id="IPR012548">
    <property type="entry name" value="MATCAP"/>
</dbReference>
<dbReference type="PANTHER" id="PTHR31817:SF0">
    <property type="entry name" value="CHROMOSOME UNDETERMINED SCAFFOLD_67, WHOLE GENOME SHOTGUN SEQUENCE"/>
    <property type="match status" value="1"/>
</dbReference>
<evidence type="ECO:0000256" key="1">
    <source>
        <dbReference type="ARBA" id="ARBA00001947"/>
    </source>
</evidence>
<evidence type="ECO:0000313" key="7">
    <source>
        <dbReference type="Proteomes" id="UP001217089"/>
    </source>
</evidence>
<name>A0ABQ9EHZ9_TEGGR</name>
<comment type="cofactor">
    <cofactor evidence="1">
        <name>Zn(2+)</name>
        <dbReference type="ChEBI" id="CHEBI:29105"/>
    </cofactor>
</comment>
<dbReference type="EMBL" id="JARBDR010000917">
    <property type="protein sequence ID" value="KAJ8303045.1"/>
    <property type="molecule type" value="Genomic_DNA"/>
</dbReference>
<keyword evidence="3" id="KW-0378">Hydrolase</keyword>
<reference evidence="6 7" key="1">
    <citation type="submission" date="2022-12" db="EMBL/GenBank/DDBJ databases">
        <title>Chromosome-level genome of Tegillarca granosa.</title>
        <authorList>
            <person name="Kim J."/>
        </authorList>
    </citation>
    <scope>NUCLEOTIDE SEQUENCE [LARGE SCALE GENOMIC DNA]</scope>
    <source>
        <strain evidence="6">Teg-2019</strain>
        <tissue evidence="6">Adductor muscle</tissue>
    </source>
</reference>
<protein>
    <submittedName>
        <fullName evidence="6">Uncharacterized protein</fullName>
    </submittedName>
</protein>
<evidence type="ECO:0000256" key="5">
    <source>
        <dbReference type="SAM" id="MobiDB-lite"/>
    </source>
</evidence>
<keyword evidence="2" id="KW-0645">Protease</keyword>
<proteinExistence type="predicted"/>
<dbReference type="PANTHER" id="PTHR31817">
    <property type="match status" value="1"/>
</dbReference>
<evidence type="ECO:0000313" key="6">
    <source>
        <dbReference type="EMBL" id="KAJ8303045.1"/>
    </source>
</evidence>
<keyword evidence="4" id="KW-0482">Metalloprotease</keyword>
<evidence type="ECO:0000256" key="3">
    <source>
        <dbReference type="ARBA" id="ARBA00022801"/>
    </source>
</evidence>
<organism evidence="6 7">
    <name type="scientific">Tegillarca granosa</name>
    <name type="common">Malaysian cockle</name>
    <name type="synonym">Anadara granosa</name>
    <dbReference type="NCBI Taxonomy" id="220873"/>
    <lineage>
        <taxon>Eukaryota</taxon>
        <taxon>Metazoa</taxon>
        <taxon>Spiralia</taxon>
        <taxon>Lophotrochozoa</taxon>
        <taxon>Mollusca</taxon>
        <taxon>Bivalvia</taxon>
        <taxon>Autobranchia</taxon>
        <taxon>Pteriomorphia</taxon>
        <taxon>Arcoida</taxon>
        <taxon>Arcoidea</taxon>
        <taxon>Arcidae</taxon>
        <taxon>Tegillarca</taxon>
    </lineage>
</organism>
<accession>A0ABQ9EHZ9</accession>
<keyword evidence="7" id="KW-1185">Reference proteome</keyword>
<comment type="caution">
    <text evidence="6">The sequence shown here is derived from an EMBL/GenBank/DDBJ whole genome shotgun (WGS) entry which is preliminary data.</text>
</comment>
<feature type="region of interest" description="Disordered" evidence="5">
    <location>
        <begin position="89"/>
        <end position="123"/>
    </location>
</feature>